<gene>
    <name evidence="1" type="ORF">GA0061094_0417</name>
</gene>
<dbReference type="OrthoDB" id="2063435at2"/>
<keyword evidence="2" id="KW-1185">Reference proteome</keyword>
<dbReference type="EMBL" id="FMAU01000001">
    <property type="protein sequence ID" value="SCB77393.1"/>
    <property type="molecule type" value="Genomic_DNA"/>
</dbReference>
<name>A0A1C3Z590_9BACI</name>
<dbReference type="AlphaFoldDB" id="A0A1C3Z590"/>
<accession>A0A1C3Z590</accession>
<protein>
    <submittedName>
        <fullName evidence="1">Uncharacterized protein</fullName>
    </submittedName>
</protein>
<reference evidence="2" key="1">
    <citation type="submission" date="2016-08" db="EMBL/GenBank/DDBJ databases">
        <authorList>
            <person name="Varghese N."/>
            <person name="Submissions Spin"/>
        </authorList>
    </citation>
    <scope>NUCLEOTIDE SEQUENCE [LARGE SCALE GENOMIC DNA]</scope>
    <source>
        <strain evidence="2">SGD-1123</strain>
    </source>
</reference>
<evidence type="ECO:0000313" key="2">
    <source>
        <dbReference type="Proteomes" id="UP000181997"/>
    </source>
</evidence>
<dbReference type="Proteomes" id="UP000181997">
    <property type="component" value="Unassembled WGS sequence"/>
</dbReference>
<evidence type="ECO:0000313" key="1">
    <source>
        <dbReference type="EMBL" id="SCB77393.1"/>
    </source>
</evidence>
<sequence>MVKKQATIDQYLISNCLFIIDEFNERFNYVNDKSELKDIADSGFSEADLTVRLGYPFRQMAKFNMQGPDTRDIIVDSKDFLIEVKFLRNFQRGGGKANKITWKEIKKDFDWLYTEIS</sequence>
<dbReference type="RefSeq" id="WP_141687646.1">
    <property type="nucleotide sequence ID" value="NZ_FMAU01000001.1"/>
</dbReference>
<organism evidence="1 2">
    <name type="scientific">[Bacillus] enclensis</name>
    <dbReference type="NCBI Taxonomy" id="1402860"/>
    <lineage>
        <taxon>Bacteria</taxon>
        <taxon>Bacillati</taxon>
        <taxon>Bacillota</taxon>
        <taxon>Bacilli</taxon>
        <taxon>Bacillales</taxon>
        <taxon>Bacillaceae</taxon>
        <taxon>Rossellomorea</taxon>
    </lineage>
</organism>
<proteinExistence type="predicted"/>